<sequence length="162" mass="17840">MKTPAVTLSRMEFTPDELAGIVDLFGALDRSTLRQACVELAYKRGADREPAGFDDAIDAAVTDYHLLALDDEVLVPGPVAFPELPEGATDLPHILDVESRTIDRDRLAEAAQRRFRADAASAVEAGDRERIEHLLDVSYELEVWAPVDLGRARQRLDDALGE</sequence>
<evidence type="ECO:0000313" key="1">
    <source>
        <dbReference type="EMBL" id="QSG07264.1"/>
    </source>
</evidence>
<dbReference type="EMBL" id="CP064787">
    <property type="protein sequence ID" value="QSG07264.1"/>
    <property type="molecule type" value="Genomic_DNA"/>
</dbReference>
<protein>
    <submittedName>
        <fullName evidence="1">Uncharacterized protein</fullName>
    </submittedName>
</protein>
<name>A0A897N3Q0_9EURY</name>
<evidence type="ECO:0000313" key="2">
    <source>
        <dbReference type="Proteomes" id="UP000663525"/>
    </source>
</evidence>
<gene>
    <name evidence="1" type="ORF">HSR121_2947</name>
</gene>
<dbReference type="AlphaFoldDB" id="A0A897N3Q0"/>
<accession>A0A897N3Q0</accession>
<proteinExistence type="predicted"/>
<dbReference type="Pfam" id="PF23421">
    <property type="entry name" value="DUF7109"/>
    <property type="match status" value="1"/>
</dbReference>
<dbReference type="InterPro" id="IPR055533">
    <property type="entry name" value="DUF7109"/>
</dbReference>
<organism evidence="1 2">
    <name type="scientific">Halapricum desulfuricans</name>
    <dbReference type="NCBI Taxonomy" id="2841257"/>
    <lineage>
        <taxon>Archaea</taxon>
        <taxon>Methanobacteriati</taxon>
        <taxon>Methanobacteriota</taxon>
        <taxon>Stenosarchaea group</taxon>
        <taxon>Halobacteria</taxon>
        <taxon>Halobacteriales</taxon>
        <taxon>Haloarculaceae</taxon>
        <taxon>Halapricum</taxon>
    </lineage>
</organism>
<dbReference type="Proteomes" id="UP000663525">
    <property type="component" value="Chromosome"/>
</dbReference>
<reference evidence="1" key="1">
    <citation type="submission" date="2020-11" db="EMBL/GenBank/DDBJ databases">
        <title>Carbohydrate-dependent, anaerobic sulfur respiration: A novel catabolism in halophilic archaea.</title>
        <authorList>
            <person name="Sorokin D.Y."/>
            <person name="Messina E."/>
            <person name="Smedile F."/>
            <person name="La Cono V."/>
            <person name="Hallsworth J.E."/>
            <person name="Yakimov M.M."/>
        </authorList>
    </citation>
    <scope>NUCLEOTIDE SEQUENCE</scope>
    <source>
        <strain evidence="1">HSR12-1</strain>
    </source>
</reference>